<dbReference type="PANTHER" id="PTHR42718:SF9">
    <property type="entry name" value="MAJOR FACILITATOR SUPERFAMILY MULTIDRUG TRANSPORTER MFSC"/>
    <property type="match status" value="1"/>
</dbReference>
<evidence type="ECO:0000256" key="5">
    <source>
        <dbReference type="ARBA" id="ARBA00023136"/>
    </source>
</evidence>
<protein>
    <submittedName>
        <fullName evidence="8">MFS transporter</fullName>
    </submittedName>
</protein>
<dbReference type="Proteomes" id="UP000583279">
    <property type="component" value="Unassembled WGS sequence"/>
</dbReference>
<reference evidence="8 9" key="1">
    <citation type="journal article" date="2020" name="Front. Microbiol.">
        <title>Genetic Organization of the aprX-lipA2 Operon Affects the Proteolytic Potential of Pseudomonas Species in Milk.</title>
        <authorList>
            <person name="Maier C."/>
            <person name="Huptas C."/>
            <person name="von Neubeck M."/>
            <person name="Scherer S."/>
            <person name="Wenning M."/>
            <person name="Lucking G."/>
        </authorList>
    </citation>
    <scope>NUCLEOTIDE SEQUENCE [LARGE SCALE GENOMIC DNA]</scope>
    <source>
        <strain evidence="8 9">WS 4997</strain>
    </source>
</reference>
<evidence type="ECO:0000256" key="2">
    <source>
        <dbReference type="ARBA" id="ARBA00022448"/>
    </source>
</evidence>
<evidence type="ECO:0000256" key="4">
    <source>
        <dbReference type="ARBA" id="ARBA00022989"/>
    </source>
</evidence>
<feature type="transmembrane region" description="Helical" evidence="6">
    <location>
        <begin position="26"/>
        <end position="45"/>
    </location>
</feature>
<feature type="transmembrane region" description="Helical" evidence="6">
    <location>
        <begin position="247"/>
        <end position="265"/>
    </location>
</feature>
<dbReference type="GO" id="GO:0016020">
    <property type="term" value="C:membrane"/>
    <property type="evidence" value="ECO:0007669"/>
    <property type="project" value="UniProtKB-SubCell"/>
</dbReference>
<evidence type="ECO:0000256" key="1">
    <source>
        <dbReference type="ARBA" id="ARBA00004141"/>
    </source>
</evidence>
<dbReference type="Gene3D" id="1.20.1250.20">
    <property type="entry name" value="MFS general substrate transporter like domains"/>
    <property type="match status" value="1"/>
</dbReference>
<dbReference type="InterPro" id="IPR011701">
    <property type="entry name" value="MFS"/>
</dbReference>
<feature type="transmembrane region" description="Helical" evidence="6">
    <location>
        <begin position="324"/>
        <end position="344"/>
    </location>
</feature>
<evidence type="ECO:0000259" key="7">
    <source>
        <dbReference type="PROSITE" id="PS50850"/>
    </source>
</evidence>
<dbReference type="InterPro" id="IPR020846">
    <property type="entry name" value="MFS_dom"/>
</dbReference>
<sequence>MTGPTPASPAAPAGPPPQPVFNLRMAIGLLGIFLAAVVAGLNGRIPSLVLPDLRGALGIGIDEASWLLTAYSAGELAAMPFATWFAITFSMRRFHLAMLFSTLLLTWLMPYVQDLPLLLTLRVFQGLLGGAMIPLLMVACLRFLPLPIRLHGLAVFALVATFSPNIALWIASQWVDQLEDWRWVYWHVIPIGLLAAMLVGWGIPKMPLALPRMKQANWFGMLLGVPGLMLLVVGVDQGVRLDWFHSPLIVASFVAGGALFVLYLIGEWFHPAPFVSLRMLARRNIWIGFTLFGFLLMTMATAVTLPANLLANFQGFRLAQSAPLGLIVGFPQLLLGSCVALLLYQRWADARYVFVAGLLCMAAANWLASGITSEWMVQQFLWVQVLHMLGQPLTMVSLLFLITSVMQPMEAPLVAGQVHIVRVFSATIGGAIIGQLTAVRSRFHSEMLLDNAGQLMARLPSDDPGWVALSSTVAQQANVLAAADIYRVFAVVALLMIPLALMMQRIPAPAMTSTPPVTPSVTSATAASVAAP</sequence>
<dbReference type="PROSITE" id="PS50850">
    <property type="entry name" value="MFS"/>
    <property type="match status" value="1"/>
</dbReference>
<feature type="transmembrane region" description="Helical" evidence="6">
    <location>
        <begin position="351"/>
        <end position="368"/>
    </location>
</feature>
<feature type="transmembrane region" description="Helical" evidence="6">
    <location>
        <begin position="151"/>
        <end position="171"/>
    </location>
</feature>
<gene>
    <name evidence="8" type="ORF">HBO18_22595</name>
</gene>
<feature type="transmembrane region" description="Helical" evidence="6">
    <location>
        <begin position="183"/>
        <end position="204"/>
    </location>
</feature>
<proteinExistence type="predicted"/>
<dbReference type="GO" id="GO:0022857">
    <property type="term" value="F:transmembrane transporter activity"/>
    <property type="evidence" value="ECO:0007669"/>
    <property type="project" value="InterPro"/>
</dbReference>
<feature type="transmembrane region" description="Helical" evidence="6">
    <location>
        <begin position="285"/>
        <end position="304"/>
    </location>
</feature>
<feature type="transmembrane region" description="Helical" evidence="6">
    <location>
        <begin position="380"/>
        <end position="402"/>
    </location>
</feature>
<feature type="transmembrane region" description="Helical" evidence="6">
    <location>
        <begin position="65"/>
        <end position="87"/>
    </location>
</feature>
<dbReference type="AlphaFoldDB" id="A0A7Y1Q141"/>
<dbReference type="Pfam" id="PF07690">
    <property type="entry name" value="MFS_1"/>
    <property type="match status" value="1"/>
</dbReference>
<feature type="transmembrane region" description="Helical" evidence="6">
    <location>
        <begin position="216"/>
        <end position="235"/>
    </location>
</feature>
<feature type="transmembrane region" description="Helical" evidence="6">
    <location>
        <begin position="414"/>
        <end position="438"/>
    </location>
</feature>
<feature type="transmembrane region" description="Helical" evidence="6">
    <location>
        <begin position="94"/>
        <end position="112"/>
    </location>
</feature>
<evidence type="ECO:0000256" key="3">
    <source>
        <dbReference type="ARBA" id="ARBA00022692"/>
    </source>
</evidence>
<feature type="transmembrane region" description="Helical" evidence="6">
    <location>
        <begin position="124"/>
        <end position="144"/>
    </location>
</feature>
<keyword evidence="3 6" id="KW-0812">Transmembrane</keyword>
<dbReference type="PANTHER" id="PTHR42718">
    <property type="entry name" value="MAJOR FACILITATOR SUPERFAMILY MULTIDRUG TRANSPORTER MFSC"/>
    <property type="match status" value="1"/>
</dbReference>
<accession>A0A7Y1Q141</accession>
<keyword evidence="2" id="KW-0813">Transport</keyword>
<keyword evidence="4 6" id="KW-1133">Transmembrane helix</keyword>
<dbReference type="SUPFAM" id="SSF103473">
    <property type="entry name" value="MFS general substrate transporter"/>
    <property type="match status" value="1"/>
</dbReference>
<evidence type="ECO:0000313" key="8">
    <source>
        <dbReference type="EMBL" id="NNA46911.1"/>
    </source>
</evidence>
<dbReference type="RefSeq" id="WP_169856469.1">
    <property type="nucleotide sequence ID" value="NZ_JAAQYK010000008.1"/>
</dbReference>
<dbReference type="InterPro" id="IPR036259">
    <property type="entry name" value="MFS_trans_sf"/>
</dbReference>
<organism evidence="8 9">
    <name type="scientific">Pseudomonas lactis</name>
    <dbReference type="NCBI Taxonomy" id="1615674"/>
    <lineage>
        <taxon>Bacteria</taxon>
        <taxon>Pseudomonadati</taxon>
        <taxon>Pseudomonadota</taxon>
        <taxon>Gammaproteobacteria</taxon>
        <taxon>Pseudomonadales</taxon>
        <taxon>Pseudomonadaceae</taxon>
        <taxon>Pseudomonas</taxon>
    </lineage>
</organism>
<evidence type="ECO:0000256" key="6">
    <source>
        <dbReference type="SAM" id="Phobius"/>
    </source>
</evidence>
<name>A0A7Y1Q141_9PSED</name>
<feature type="domain" description="Major facilitator superfamily (MFS) profile" evidence="7">
    <location>
        <begin position="28"/>
        <end position="532"/>
    </location>
</feature>
<comment type="subcellular location">
    <subcellularLocation>
        <location evidence="1">Membrane</location>
        <topology evidence="1">Multi-pass membrane protein</topology>
    </subcellularLocation>
</comment>
<keyword evidence="5 6" id="KW-0472">Membrane</keyword>
<evidence type="ECO:0000313" key="9">
    <source>
        <dbReference type="Proteomes" id="UP000583279"/>
    </source>
</evidence>
<feature type="transmembrane region" description="Helical" evidence="6">
    <location>
        <begin position="485"/>
        <end position="503"/>
    </location>
</feature>
<comment type="caution">
    <text evidence="8">The sequence shown here is derived from an EMBL/GenBank/DDBJ whole genome shotgun (WGS) entry which is preliminary data.</text>
</comment>
<dbReference type="EMBL" id="JAAQYK010000008">
    <property type="protein sequence ID" value="NNA46911.1"/>
    <property type="molecule type" value="Genomic_DNA"/>
</dbReference>